<evidence type="ECO:0000313" key="10">
    <source>
        <dbReference type="EMBL" id="AQK65956.1"/>
    </source>
</evidence>
<dbReference type="FunFam" id="3.30.70.330:FF:001585">
    <property type="entry name" value="U1 small nuclear ribonucleoprotein 70 kDa"/>
    <property type="match status" value="1"/>
</dbReference>
<organism evidence="10">
    <name type="scientific">Zea mays</name>
    <name type="common">Maize</name>
    <dbReference type="NCBI Taxonomy" id="4577"/>
    <lineage>
        <taxon>Eukaryota</taxon>
        <taxon>Viridiplantae</taxon>
        <taxon>Streptophyta</taxon>
        <taxon>Embryophyta</taxon>
        <taxon>Tracheophyta</taxon>
        <taxon>Spermatophyta</taxon>
        <taxon>Magnoliopsida</taxon>
        <taxon>Liliopsida</taxon>
        <taxon>Poales</taxon>
        <taxon>Poaceae</taxon>
        <taxon>PACMAD clade</taxon>
        <taxon>Panicoideae</taxon>
        <taxon>Andropogonodae</taxon>
        <taxon>Andropogoneae</taxon>
        <taxon>Tripsacinae</taxon>
        <taxon>Zea</taxon>
    </lineage>
</organism>
<dbReference type="AlphaFoldDB" id="A0A1D6GSC7"/>
<dbReference type="InterPro" id="IPR022023">
    <property type="entry name" value="U1snRNP70_N"/>
</dbReference>
<protein>
    <recommendedName>
        <fullName evidence="3">U1 small nuclear ribonucleoprotein 70 kDa</fullName>
    </recommendedName>
</protein>
<feature type="compositionally biased region" description="Basic and acidic residues" evidence="8">
    <location>
        <begin position="327"/>
        <end position="375"/>
    </location>
</feature>
<dbReference type="InParanoid" id="A0A1D6GSC7"/>
<feature type="region of interest" description="Disordered" evidence="8">
    <location>
        <begin position="291"/>
        <end position="562"/>
    </location>
</feature>
<comment type="subcellular location">
    <subcellularLocation>
        <location evidence="1">Nucleus speckle</location>
    </subcellularLocation>
    <subcellularLocation>
        <location evidence="2">Nucleus</location>
        <location evidence="2">Nucleoplasm</location>
    </subcellularLocation>
</comment>
<dbReference type="SMR" id="A0A1D6GSC7"/>
<dbReference type="ExpressionAtlas" id="A0A1D6GSC7">
    <property type="expression patterns" value="baseline and differential"/>
</dbReference>
<dbReference type="SUPFAM" id="SSF54928">
    <property type="entry name" value="RNA-binding domain, RBD"/>
    <property type="match status" value="2"/>
</dbReference>
<evidence type="ECO:0000256" key="3">
    <source>
        <dbReference type="ARBA" id="ARBA00016996"/>
    </source>
</evidence>
<dbReference type="IntAct" id="A0A1D6GSC7">
    <property type="interactions" value="3"/>
</dbReference>
<dbReference type="InterPro" id="IPR000504">
    <property type="entry name" value="RRM_dom"/>
</dbReference>
<sequence>MGDYGHGGGQMRGNPDSRPRGQGQRPNVQQLKLMGQIHPTGLTPNLLKLFEPRPPLEYKPPLEKRKLPAYTGMAQFVSHFAEPEDPEYAPPVPKCETRAEKKARIRNNKLEQGAAKVAEELQKYDPQSDPNATGDPYKTLFVARLNYETSEQRIKREFEGYGPIKRVSNVVIPVQVKLLHFETGNSQFHSHFCIKFPGKGISNLFPNVCQSARQRFSSNCVDLCWISLLVWKLYMCKVRLVTEKDTSKPRGYAFIEYVHTRDMKNAYKQADGRKVDNRRVLVDVERGRTVPNWRPRRLGGGLGSSRMGGTDTDKKDSTREQQQGGRPRSEEPRRDDRRADRDREKSRERVRERDREERTRERSHDRTRDRDLRDEKHHHRDRERTRDRERGKDRERDHGRDRERDRRDRDKDRGRDYDRERDRGRSHDRHRERGRDRGERDYERTSHERDRGHMHERDADYGNGGTKHDKNLSSYGQDYGYGQYEQHKGHDAYGYSQDVRGHETEHSKRHEHEYYRVDSYGKMEANYQMPPNNAEPEGPEEGEAYEEGDYQYHRSGEHMKEA</sequence>
<feature type="domain" description="RRM" evidence="9">
    <location>
        <begin position="138"/>
        <end position="287"/>
    </location>
</feature>
<dbReference type="GO" id="GO:1990904">
    <property type="term" value="C:ribonucleoprotein complex"/>
    <property type="evidence" value="ECO:0007669"/>
    <property type="project" value="UniProtKB-KW"/>
</dbReference>
<dbReference type="InterPro" id="IPR035979">
    <property type="entry name" value="RBD_domain_sf"/>
</dbReference>
<feature type="compositionally biased region" description="Basic and acidic residues" evidence="8">
    <location>
        <begin position="499"/>
        <end position="521"/>
    </location>
</feature>
<dbReference type="InterPro" id="IPR034143">
    <property type="entry name" value="snRNP70_RRM"/>
</dbReference>
<dbReference type="Pfam" id="PF00076">
    <property type="entry name" value="RRM_1"/>
    <property type="match status" value="1"/>
</dbReference>
<gene>
    <name evidence="10" type="ORF">ZEAMMB73_Zm00001d014343</name>
</gene>
<dbReference type="EMBL" id="CM000781">
    <property type="protein sequence ID" value="AQK65956.1"/>
    <property type="molecule type" value="Genomic_DNA"/>
</dbReference>
<evidence type="ECO:0000256" key="1">
    <source>
        <dbReference type="ARBA" id="ARBA00004324"/>
    </source>
</evidence>
<evidence type="ECO:0000256" key="6">
    <source>
        <dbReference type="ARBA" id="ARBA00023274"/>
    </source>
</evidence>
<keyword evidence="4 7" id="KW-0694">RNA-binding</keyword>
<dbReference type="Gene3D" id="3.30.70.330">
    <property type="match status" value="1"/>
</dbReference>
<dbReference type="STRING" id="4577.A0A1D6GSC7"/>
<dbReference type="CDD" id="cd12236">
    <property type="entry name" value="RRM_snRNP70"/>
    <property type="match status" value="1"/>
</dbReference>
<keyword evidence="6" id="KW-0687">Ribonucleoprotein</keyword>
<dbReference type="Pfam" id="PF12220">
    <property type="entry name" value="U1snRNP70_N"/>
    <property type="match status" value="1"/>
</dbReference>
<dbReference type="GO" id="GO:0030619">
    <property type="term" value="F:U1 snRNA binding"/>
    <property type="evidence" value="ECO:0007669"/>
    <property type="project" value="InterPro"/>
</dbReference>
<feature type="compositionally biased region" description="Basic and acidic residues" evidence="8">
    <location>
        <begin position="550"/>
        <end position="562"/>
    </location>
</feature>
<dbReference type="FunCoup" id="A0A1D6GSC7">
    <property type="interactions" value="1035"/>
</dbReference>
<feature type="compositionally biased region" description="Acidic residues" evidence="8">
    <location>
        <begin position="537"/>
        <end position="549"/>
    </location>
</feature>
<evidence type="ECO:0000256" key="4">
    <source>
        <dbReference type="ARBA" id="ARBA00022884"/>
    </source>
</evidence>
<feature type="compositionally biased region" description="Low complexity" evidence="8">
    <location>
        <begin position="475"/>
        <end position="484"/>
    </location>
</feature>
<evidence type="ECO:0000256" key="8">
    <source>
        <dbReference type="SAM" id="MobiDB-lite"/>
    </source>
</evidence>
<feature type="region of interest" description="Disordered" evidence="8">
    <location>
        <begin position="1"/>
        <end position="29"/>
    </location>
</feature>
<evidence type="ECO:0000259" key="9">
    <source>
        <dbReference type="PROSITE" id="PS50102"/>
    </source>
</evidence>
<dbReference type="GO" id="GO:0016607">
    <property type="term" value="C:nuclear speck"/>
    <property type="evidence" value="ECO:0007669"/>
    <property type="project" value="UniProtKB-SubCell"/>
</dbReference>
<evidence type="ECO:0000256" key="7">
    <source>
        <dbReference type="PROSITE-ProRule" id="PRU00176"/>
    </source>
</evidence>
<keyword evidence="5" id="KW-0539">Nucleus</keyword>
<dbReference type="InterPro" id="IPR051183">
    <property type="entry name" value="U1_U11-U12_snRNP_70-35kDa"/>
</dbReference>
<name>A0A1D6GSC7_MAIZE</name>
<feature type="compositionally biased region" description="Gly residues" evidence="8">
    <location>
        <begin position="1"/>
        <end position="11"/>
    </location>
</feature>
<dbReference type="PANTHER" id="PTHR13952">
    <property type="entry name" value="U1 SMALL NUCLEAR RIBONUCLEOPROTEIN 70 KD"/>
    <property type="match status" value="1"/>
</dbReference>
<evidence type="ECO:0000256" key="2">
    <source>
        <dbReference type="ARBA" id="ARBA00004642"/>
    </source>
</evidence>
<dbReference type="SMART" id="SM00360">
    <property type="entry name" value="RRM"/>
    <property type="match status" value="1"/>
</dbReference>
<dbReference type="PANTHER" id="PTHR13952:SF5">
    <property type="entry name" value="U1 SMALL NUCLEAR RIBONUCLEOPROTEIN 70 KDA"/>
    <property type="match status" value="1"/>
</dbReference>
<dbReference type="InterPro" id="IPR012677">
    <property type="entry name" value="Nucleotide-bd_a/b_plait_sf"/>
</dbReference>
<proteinExistence type="predicted"/>
<reference evidence="10" key="1">
    <citation type="submission" date="2015-12" db="EMBL/GenBank/DDBJ databases">
        <title>Update maize B73 reference genome by single molecule sequencing technologies.</title>
        <authorList>
            <consortium name="Maize Genome Sequencing Project"/>
            <person name="Ware D."/>
        </authorList>
    </citation>
    <scope>NUCLEOTIDE SEQUENCE</scope>
    <source>
        <tissue evidence="10">Seedling</tissue>
    </source>
</reference>
<accession>A0A1D6GSC7</accession>
<evidence type="ECO:0000256" key="5">
    <source>
        <dbReference type="ARBA" id="ARBA00023242"/>
    </source>
</evidence>
<feature type="compositionally biased region" description="Basic and acidic residues" evidence="8">
    <location>
        <begin position="382"/>
        <end position="471"/>
    </location>
</feature>
<dbReference type="PROSITE" id="PS50102">
    <property type="entry name" value="RRM"/>
    <property type="match status" value="1"/>
</dbReference>